<organism evidence="2">
    <name type="scientific">Thermodesulfobacterium geofontis</name>
    <dbReference type="NCBI Taxonomy" id="1295609"/>
    <lineage>
        <taxon>Bacteria</taxon>
        <taxon>Pseudomonadati</taxon>
        <taxon>Thermodesulfobacteriota</taxon>
        <taxon>Thermodesulfobacteria</taxon>
        <taxon>Thermodesulfobacteriales</taxon>
        <taxon>Thermodesulfobacteriaceae</taxon>
        <taxon>Thermodesulfobacterium</taxon>
    </lineage>
</organism>
<dbReference type="Gene3D" id="1.20.58.220">
    <property type="entry name" value="Phosphate transport system protein phou homolog 2, domain 2"/>
    <property type="match status" value="1"/>
</dbReference>
<dbReference type="InterPro" id="IPR002727">
    <property type="entry name" value="DUF47"/>
</dbReference>
<dbReference type="NCBIfam" id="TIGR00153">
    <property type="entry name" value="TIGR00153 family protein"/>
    <property type="match status" value="1"/>
</dbReference>
<accession>A0A7V4JQ07</accession>
<proteinExistence type="inferred from homology"/>
<dbReference type="EMBL" id="DTEI01000059">
    <property type="protein sequence ID" value="HGU15623.1"/>
    <property type="molecule type" value="Genomic_DNA"/>
</dbReference>
<protein>
    <submittedName>
        <fullName evidence="2">TIGR00153 family protein</fullName>
    </submittedName>
</protein>
<evidence type="ECO:0000256" key="1">
    <source>
        <dbReference type="ARBA" id="ARBA00008591"/>
    </source>
</evidence>
<reference evidence="2" key="1">
    <citation type="journal article" date="2020" name="mSystems">
        <title>Genome- and Community-Level Interaction Insights into Carbon Utilization and Element Cycling Functions of Hydrothermarchaeota in Hydrothermal Sediment.</title>
        <authorList>
            <person name="Zhou Z."/>
            <person name="Liu Y."/>
            <person name="Xu W."/>
            <person name="Pan J."/>
            <person name="Luo Z.H."/>
            <person name="Li M."/>
        </authorList>
    </citation>
    <scope>NUCLEOTIDE SEQUENCE [LARGE SCALE GENOMIC DNA]</scope>
    <source>
        <strain evidence="2">SpSt-711</strain>
    </source>
</reference>
<comment type="similarity">
    <text evidence="1">Belongs to the UPF0111 family.</text>
</comment>
<dbReference type="InterPro" id="IPR038078">
    <property type="entry name" value="PhoU-like_sf"/>
</dbReference>
<dbReference type="PANTHER" id="PTHR36536">
    <property type="entry name" value="UPF0111 PROTEIN HI_1603"/>
    <property type="match status" value="1"/>
</dbReference>
<dbReference type="AlphaFoldDB" id="A0A7V4JQ07"/>
<sequence>MLEKLFGGEKLEKKTLENIQNYLKIFISTQECLKTLLLTEDLERSYCIENLEREADSVRREIISTIYEGAFLPYIRPNLCTFIEITEKAFDFLKTCAFEFRYINKDFYKYIKDDVIRIASINVEMAEILYKAFESLLKKDNLREKNLAIRIYEKKVDELKLYLTERVRQKEITNFWKGKNISDFIEALVKISDVIEDASDYLYILDISLK</sequence>
<dbReference type="Pfam" id="PF01865">
    <property type="entry name" value="PhoU_div"/>
    <property type="match status" value="1"/>
</dbReference>
<dbReference type="PANTHER" id="PTHR36536:SF3">
    <property type="entry name" value="UPF0111 PROTEIN HI_1603"/>
    <property type="match status" value="1"/>
</dbReference>
<evidence type="ECO:0000313" key="2">
    <source>
        <dbReference type="EMBL" id="HGU15623.1"/>
    </source>
</evidence>
<comment type="caution">
    <text evidence="2">The sequence shown here is derived from an EMBL/GenBank/DDBJ whole genome shotgun (WGS) entry which is preliminary data.</text>
</comment>
<dbReference type="InterPro" id="IPR018445">
    <property type="entry name" value="Put_Phosphate_transp_reg"/>
</dbReference>
<name>A0A7V4JQ07_9BACT</name>
<gene>
    <name evidence="2" type="ORF">ENU91_03075</name>
</gene>